<gene>
    <name evidence="1" type="ORF">E5336_07500</name>
</gene>
<reference evidence="1" key="1">
    <citation type="submission" date="2019-04" db="EMBL/GenBank/DDBJ databases">
        <title>Microbes associate with the intestines of laboratory mice.</title>
        <authorList>
            <person name="Navarre W."/>
            <person name="Wong E."/>
            <person name="Huang K."/>
            <person name="Tropini C."/>
            <person name="Ng K."/>
            <person name="Yu B."/>
        </authorList>
    </citation>
    <scope>NUCLEOTIDE SEQUENCE</scope>
    <source>
        <strain evidence="1">NM09_H32</strain>
    </source>
</reference>
<accession>A0AC61R6B9</accession>
<keyword evidence="2" id="KW-1185">Reference proteome</keyword>
<dbReference type="Proteomes" id="UP000308836">
    <property type="component" value="Unassembled WGS sequence"/>
</dbReference>
<organism evidence="1 2">
    <name type="scientific">Dubosiella muris</name>
    <dbReference type="NCBI Taxonomy" id="3038133"/>
    <lineage>
        <taxon>Bacteria</taxon>
        <taxon>Bacillati</taxon>
        <taxon>Bacillota</taxon>
        <taxon>Erysipelotrichia</taxon>
        <taxon>Erysipelotrichales</taxon>
        <taxon>Erysipelotrichaceae</taxon>
        <taxon>Dubosiella</taxon>
    </lineage>
</organism>
<evidence type="ECO:0000313" key="2">
    <source>
        <dbReference type="Proteomes" id="UP000308836"/>
    </source>
</evidence>
<comment type="caution">
    <text evidence="1">The sequence shown here is derived from an EMBL/GenBank/DDBJ whole genome shotgun (WGS) entry which is preliminary data.</text>
</comment>
<name>A0AC61R6B9_9FIRM</name>
<protein>
    <submittedName>
        <fullName evidence="1">Threonine/serine exporter</fullName>
    </submittedName>
</protein>
<proteinExistence type="predicted"/>
<sequence length="246" mass="26786">MEPYESSRLAKIVMRSGKLLLQSGGDVVSAEETMKRICLSHPGASKPECVLTPTTILFSFKTEHHIITRACKITKVGNDLVRIAKIHDLVNNCENLSMKEMEEELDAIEREKTHPRWLRILASGICSAGFGLFFGDPLDVLFIFFIGLGAGWILTNKSNRILMIICASFFVTICPILLEHASIHLSIETVVVSNMPLMVPGMVIFNAIRDTLAGNYQAGLNRTAEACLIGAAIAAGTGLALGVMVL</sequence>
<evidence type="ECO:0000313" key="1">
    <source>
        <dbReference type="EMBL" id="TGY65667.1"/>
    </source>
</evidence>
<dbReference type="EMBL" id="SRYG01000014">
    <property type="protein sequence ID" value="TGY65667.1"/>
    <property type="molecule type" value="Genomic_DNA"/>
</dbReference>